<dbReference type="EMBL" id="ATFE01000016">
    <property type="protein sequence ID" value="EPF27804.1"/>
    <property type="molecule type" value="Genomic_DNA"/>
</dbReference>
<keyword evidence="6 15" id="KW-0436">Ligase</keyword>
<evidence type="ECO:0000256" key="2">
    <source>
        <dbReference type="ARBA" id="ARBA00004496"/>
    </source>
</evidence>
<dbReference type="Pfam" id="PF00133">
    <property type="entry name" value="tRNA-synt_1"/>
    <property type="match status" value="1"/>
</dbReference>
<comment type="subunit">
    <text evidence="4 15">Monomer.</text>
</comment>
<dbReference type="GO" id="GO:0002161">
    <property type="term" value="F:aminoacyl-tRNA deacylase activity"/>
    <property type="evidence" value="ECO:0007669"/>
    <property type="project" value="InterPro"/>
</dbReference>
<keyword evidence="12 15" id="KW-0030">Aminoacyl-tRNA synthetase</keyword>
<dbReference type="PRINTS" id="PR00984">
    <property type="entry name" value="TRNASYNTHILE"/>
</dbReference>
<keyword evidence="9 15" id="KW-0862">Zinc</keyword>
<comment type="domain">
    <text evidence="15">IleRS has two distinct active sites: one for aminoacylation and one for editing. The misactivated valine is translocated from the active site to the editing site, which sterically excludes the correctly activated isoleucine. The single editing site contains two valyl binding pockets, one specific for each substrate (Val-AMP or Val-tRNA(Ile)).</text>
</comment>
<dbReference type="GO" id="GO:0006428">
    <property type="term" value="P:isoleucyl-tRNA aminoacylation"/>
    <property type="evidence" value="ECO:0007669"/>
    <property type="project" value="UniProtKB-UniRule"/>
</dbReference>
<evidence type="ECO:0000256" key="10">
    <source>
        <dbReference type="ARBA" id="ARBA00022840"/>
    </source>
</evidence>
<evidence type="ECO:0000256" key="11">
    <source>
        <dbReference type="ARBA" id="ARBA00022917"/>
    </source>
</evidence>
<comment type="similarity">
    <text evidence="3 15">Belongs to the class-I aminoacyl-tRNA synthetase family. IleS type 2 subfamily.</text>
</comment>
<feature type="short sequence motif" description="'HIGH' region" evidence="15">
    <location>
        <begin position="48"/>
        <end position="58"/>
    </location>
</feature>
<dbReference type="PANTHER" id="PTHR42780:SF1">
    <property type="entry name" value="ISOLEUCINE--TRNA LIGASE, CYTOPLASMIC"/>
    <property type="match status" value="1"/>
</dbReference>
<dbReference type="Gene3D" id="1.10.730.10">
    <property type="entry name" value="Isoleucyl-tRNA Synthetase, Domain 1"/>
    <property type="match status" value="1"/>
</dbReference>
<gene>
    <name evidence="15" type="primary">ileS</name>
    <name evidence="18" type="ORF">HMPREF9195_02305</name>
</gene>
<dbReference type="CDD" id="cd07961">
    <property type="entry name" value="Anticodon_Ia_Ile_ABEc"/>
    <property type="match status" value="1"/>
</dbReference>
<dbReference type="Gene3D" id="3.40.50.620">
    <property type="entry name" value="HUPs"/>
    <property type="match status" value="2"/>
</dbReference>
<dbReference type="GO" id="GO:0005737">
    <property type="term" value="C:cytoplasm"/>
    <property type="evidence" value="ECO:0007669"/>
    <property type="project" value="UniProtKB-SubCell"/>
</dbReference>
<keyword evidence="11 15" id="KW-0648">Protein biosynthesis</keyword>
<evidence type="ECO:0000256" key="3">
    <source>
        <dbReference type="ARBA" id="ARBA00007078"/>
    </source>
</evidence>
<dbReference type="RefSeq" id="WP_016524226.1">
    <property type="nucleotide sequence ID" value="NZ_KE332517.1"/>
</dbReference>
<comment type="subcellular location">
    <subcellularLocation>
        <location evidence="2 15">Cytoplasm</location>
    </subcellularLocation>
</comment>
<evidence type="ECO:0000256" key="8">
    <source>
        <dbReference type="ARBA" id="ARBA00022741"/>
    </source>
</evidence>
<dbReference type="InterPro" id="IPR014729">
    <property type="entry name" value="Rossmann-like_a/b/a_fold"/>
</dbReference>
<feature type="short sequence motif" description="'KMSKS' region" evidence="15">
    <location>
        <begin position="637"/>
        <end position="641"/>
    </location>
</feature>
<comment type="cofactor">
    <cofactor evidence="1 15">
        <name>Zn(2+)</name>
        <dbReference type="ChEBI" id="CHEBI:29105"/>
    </cofactor>
</comment>
<evidence type="ECO:0000256" key="1">
    <source>
        <dbReference type="ARBA" id="ARBA00001947"/>
    </source>
</evidence>
<reference evidence="18 19" key="1">
    <citation type="submission" date="2013-04" db="EMBL/GenBank/DDBJ databases">
        <title>The Genome Sequence of Treponema medium ATCC 700293.</title>
        <authorList>
            <consortium name="The Broad Institute Genomics Platform"/>
            <person name="Earl A."/>
            <person name="Ward D."/>
            <person name="Feldgarden M."/>
            <person name="Gevers D."/>
            <person name="Leonetti C."/>
            <person name="Blanton J.M."/>
            <person name="Dewhirst F.E."/>
            <person name="Izard J."/>
            <person name="Walker B."/>
            <person name="Young S."/>
            <person name="Zeng Q."/>
            <person name="Gargeya S."/>
            <person name="Fitzgerald M."/>
            <person name="Haas B."/>
            <person name="Abouelleil A."/>
            <person name="Allen A.W."/>
            <person name="Alvarado L."/>
            <person name="Arachchi H.M."/>
            <person name="Berlin A.M."/>
            <person name="Chapman S.B."/>
            <person name="Gainer-Dewar J."/>
            <person name="Goldberg J."/>
            <person name="Griggs A."/>
            <person name="Gujja S."/>
            <person name="Hansen M."/>
            <person name="Howarth C."/>
            <person name="Imamovic A."/>
            <person name="Ireland A."/>
            <person name="Larimer J."/>
            <person name="McCowan C."/>
            <person name="Murphy C."/>
            <person name="Pearson M."/>
            <person name="Poon T.W."/>
            <person name="Priest M."/>
            <person name="Roberts A."/>
            <person name="Saif S."/>
            <person name="Shea T."/>
            <person name="Sisk P."/>
            <person name="Sykes S."/>
            <person name="Wortman J."/>
            <person name="Nusbaum C."/>
            <person name="Birren B."/>
        </authorList>
    </citation>
    <scope>NUCLEOTIDE SEQUENCE [LARGE SCALE GENOMIC DNA]</scope>
    <source>
        <strain evidence="18 19">ATCC 700293</strain>
    </source>
</reference>
<evidence type="ECO:0000256" key="15">
    <source>
        <dbReference type="HAMAP-Rule" id="MF_02003"/>
    </source>
</evidence>
<feature type="domain" description="Methionyl/Valyl/Leucyl/Isoleucyl-tRNA synthetase anticodon-binding" evidence="17">
    <location>
        <begin position="736"/>
        <end position="884"/>
    </location>
</feature>
<dbReference type="InterPro" id="IPR023586">
    <property type="entry name" value="Ile-tRNA-ligase_type2"/>
</dbReference>
<evidence type="ECO:0000256" key="5">
    <source>
        <dbReference type="ARBA" id="ARBA00022490"/>
    </source>
</evidence>
<accession>A0AA87NP28</accession>
<dbReference type="InterPro" id="IPR033709">
    <property type="entry name" value="Anticodon_Ile_ABEc"/>
</dbReference>
<evidence type="ECO:0000256" key="14">
    <source>
        <dbReference type="ARBA" id="ARBA00048359"/>
    </source>
</evidence>
<comment type="function">
    <text evidence="13 15">Catalyzes the attachment of isoleucine to tRNA(Ile). As IleRS can inadvertently accommodate and process structurally similar amino acids such as valine, to avoid such errors it has two additional distinct tRNA(Ile)-dependent editing activities. One activity is designated as 'pretransfer' editing and involves the hydrolysis of activated Val-AMP. The other activity is designated 'posttransfer' editing and involves deacylation of mischarged Val-tRNA(Ile).</text>
</comment>
<dbReference type="CDD" id="cd00818">
    <property type="entry name" value="IleRS_core"/>
    <property type="match status" value="1"/>
</dbReference>
<dbReference type="FunFam" id="3.40.50.620:FF:000063">
    <property type="entry name" value="Isoleucine--tRNA ligase"/>
    <property type="match status" value="1"/>
</dbReference>
<dbReference type="GO" id="GO:0000049">
    <property type="term" value="F:tRNA binding"/>
    <property type="evidence" value="ECO:0007669"/>
    <property type="project" value="InterPro"/>
</dbReference>
<keyword evidence="7 15" id="KW-0479">Metal-binding</keyword>
<sequence>MYTPVDPKVDFPKQEEAVLRFWEDHDVFKKSVAQREGADEYVFFDGPPFATGLPHFGHFVPSTIKDIIPRYQTMKGKKVERRFGWDCHGLPVENLIEKELGLNSKTDIEKYGIAKFNEACRASVLRYVKEWRHTINRLGRWVDFDNDYKTMEPAYMESIWWVMKQLWEKGLLYEGHYILPYCPRCSTVLSNHELNLGGYKDVHDPAITIRFKARYTVAGTPAAKTFPAGVAKSTDSAGGTHDAGALPPNTYLLAWTTTPWTLPSNLGLALGADIDYVLVADEGEHYILAESRLAAYYREPEKCTVIWKKKGAELQGICYEPLFPYFANLTVKEDGSSDDAGRGAFQTLIGDFVSTEDGTGIVHTAPGFGEEDSTLFKGSGIPMICPVDAECKFTAEVPDFQGRFVKDTDKDIMERLKVERKLVKRDQILHAYPHCWRCSSPLIYRAVSSWFVSVEKVKDALLRANSKINWQPAHIKEGRFGKWLEGARDWAISRNRYWGNPLPIWKCSNPDCGHSLCVGSRDELKELSGVYPEDLHKHFVDKITIPCKQCGKTMYRVPEVLDCWFESGSMPYAQVHYPFENKKYFEEHFPAHFISEGLDQTRGWFYTLTVLAAALFDRPAFENCIVNGLVLATDGKKMSKSLRNYTDPNEVVQQFGADALRLFLMHSNVVKAEDLKYSDDGVRDILKGILIPLWNSYSFYVTYANIDGVTPPAHAKLDGTDAHIAAFVKELNNPLDRWILSVTEKLVFDVTAALDDYDLTKAIDPIVAYIDQLNNWYIRRSRRRFWKSENDGDKAQAYETLYRALKKFALVAAPVVPFITESIWQNLRTADDPLSVHLADYPVYAEAARDTELEFKMETVQKAVSMGRALRYQFNLKIRQPLKAVEIVTKNQQEKSVLREMESSIMEELNVKEVIFHDKEDELVEYSAKANFKVLGKELGAKMKTAAAQIEKLSSAEIESLFDGATLSIDVEGQAVELTSDKVILNRIEKANLKVLNEGTLTVALNTQVTEELLLEGYIRDLVRAVQNLRKESGLEVTDRITLSVSGIDTDGKHLLQKAFEANKDYLMNETLAVEAAFGAELPAGKTAAELDMGDGLCWHIALEKAEV</sequence>
<evidence type="ECO:0000259" key="16">
    <source>
        <dbReference type="Pfam" id="PF00133"/>
    </source>
</evidence>
<dbReference type="NCBIfam" id="TIGR00392">
    <property type="entry name" value="ileS"/>
    <property type="match status" value="1"/>
</dbReference>
<dbReference type="GO" id="GO:0005524">
    <property type="term" value="F:ATP binding"/>
    <property type="evidence" value="ECO:0007669"/>
    <property type="project" value="UniProtKB-UniRule"/>
</dbReference>
<dbReference type="SUPFAM" id="SSF52374">
    <property type="entry name" value="Nucleotidylyl transferase"/>
    <property type="match status" value="1"/>
</dbReference>
<comment type="catalytic activity">
    <reaction evidence="14 15">
        <text>tRNA(Ile) + L-isoleucine + ATP = L-isoleucyl-tRNA(Ile) + AMP + diphosphate</text>
        <dbReference type="Rhea" id="RHEA:11060"/>
        <dbReference type="Rhea" id="RHEA-COMP:9666"/>
        <dbReference type="Rhea" id="RHEA-COMP:9695"/>
        <dbReference type="ChEBI" id="CHEBI:30616"/>
        <dbReference type="ChEBI" id="CHEBI:33019"/>
        <dbReference type="ChEBI" id="CHEBI:58045"/>
        <dbReference type="ChEBI" id="CHEBI:78442"/>
        <dbReference type="ChEBI" id="CHEBI:78528"/>
        <dbReference type="ChEBI" id="CHEBI:456215"/>
        <dbReference type="EC" id="6.1.1.5"/>
    </reaction>
</comment>
<keyword evidence="10 15" id="KW-0067">ATP-binding</keyword>
<dbReference type="GO" id="GO:0004822">
    <property type="term" value="F:isoleucine-tRNA ligase activity"/>
    <property type="evidence" value="ECO:0007669"/>
    <property type="project" value="UniProtKB-UniRule"/>
</dbReference>
<evidence type="ECO:0000256" key="13">
    <source>
        <dbReference type="ARBA" id="ARBA00025217"/>
    </source>
</evidence>
<evidence type="ECO:0000256" key="7">
    <source>
        <dbReference type="ARBA" id="ARBA00022723"/>
    </source>
</evidence>
<evidence type="ECO:0000256" key="12">
    <source>
        <dbReference type="ARBA" id="ARBA00023146"/>
    </source>
</evidence>
<keyword evidence="8 15" id="KW-0547">Nucleotide-binding</keyword>
<dbReference type="Pfam" id="PF08264">
    <property type="entry name" value="Anticodon_1"/>
    <property type="match status" value="1"/>
</dbReference>
<dbReference type="FunFam" id="3.40.50.620:FF:000133">
    <property type="entry name" value="Isoleucyl-tRNA synthetase, cytoplasmic"/>
    <property type="match status" value="1"/>
</dbReference>
<feature type="domain" description="Aminoacyl-tRNA synthetase class Ia" evidence="16">
    <location>
        <begin position="18"/>
        <end position="675"/>
    </location>
</feature>
<dbReference type="InterPro" id="IPR013155">
    <property type="entry name" value="M/V/L/I-tRNA-synth_anticd-bd"/>
</dbReference>
<dbReference type="InterPro" id="IPR002300">
    <property type="entry name" value="aa-tRNA-synth_Ia"/>
</dbReference>
<dbReference type="InterPro" id="IPR002301">
    <property type="entry name" value="Ile-tRNA-ligase"/>
</dbReference>
<organism evidence="18 19">
    <name type="scientific">Treponema medium ATCC 700293</name>
    <dbReference type="NCBI Taxonomy" id="1125700"/>
    <lineage>
        <taxon>Bacteria</taxon>
        <taxon>Pseudomonadati</taxon>
        <taxon>Spirochaetota</taxon>
        <taxon>Spirochaetia</taxon>
        <taxon>Spirochaetales</taxon>
        <taxon>Treponemataceae</taxon>
        <taxon>Treponema</taxon>
    </lineage>
</organism>
<dbReference type="Proteomes" id="UP000014634">
    <property type="component" value="Unassembled WGS sequence"/>
</dbReference>
<evidence type="ECO:0000313" key="18">
    <source>
        <dbReference type="EMBL" id="EPF27804.1"/>
    </source>
</evidence>
<dbReference type="SUPFAM" id="SSF50677">
    <property type="entry name" value="ValRS/IleRS/LeuRS editing domain"/>
    <property type="match status" value="1"/>
</dbReference>
<dbReference type="SUPFAM" id="SSF47323">
    <property type="entry name" value="Anticodon-binding domain of a subclass of class I aminoacyl-tRNA synthetases"/>
    <property type="match status" value="1"/>
</dbReference>
<evidence type="ECO:0000259" key="17">
    <source>
        <dbReference type="Pfam" id="PF08264"/>
    </source>
</evidence>
<feature type="binding site" evidence="15">
    <location>
        <position position="640"/>
    </location>
    <ligand>
        <name>ATP</name>
        <dbReference type="ChEBI" id="CHEBI:30616"/>
    </ligand>
</feature>
<dbReference type="EC" id="6.1.1.5" evidence="15"/>
<dbReference type="AlphaFoldDB" id="A0AA87NP28"/>
<dbReference type="Pfam" id="PF19302">
    <property type="entry name" value="DUF5915"/>
    <property type="match status" value="1"/>
</dbReference>
<dbReference type="HAMAP" id="MF_02003">
    <property type="entry name" value="Ile_tRNA_synth_type2"/>
    <property type="match status" value="1"/>
</dbReference>
<keyword evidence="5 15" id="KW-0963">Cytoplasm</keyword>
<dbReference type="PANTHER" id="PTHR42780">
    <property type="entry name" value="SOLEUCYL-TRNA SYNTHETASE"/>
    <property type="match status" value="1"/>
</dbReference>
<evidence type="ECO:0000256" key="4">
    <source>
        <dbReference type="ARBA" id="ARBA00011245"/>
    </source>
</evidence>
<dbReference type="InterPro" id="IPR009008">
    <property type="entry name" value="Val/Leu/Ile-tRNA-synth_edit"/>
</dbReference>
<evidence type="ECO:0000256" key="6">
    <source>
        <dbReference type="ARBA" id="ARBA00022598"/>
    </source>
</evidence>
<evidence type="ECO:0000256" key="9">
    <source>
        <dbReference type="ARBA" id="ARBA00022833"/>
    </source>
</evidence>
<dbReference type="GO" id="GO:0008270">
    <property type="term" value="F:zinc ion binding"/>
    <property type="evidence" value="ECO:0007669"/>
    <property type="project" value="UniProtKB-UniRule"/>
</dbReference>
<protein>
    <recommendedName>
        <fullName evidence="15">Isoleucine--tRNA ligase</fullName>
        <ecNumber evidence="15">6.1.1.5</ecNumber>
    </recommendedName>
    <alternativeName>
        <fullName evidence="15">Isoleucyl-tRNA synthetase</fullName>
        <shortName evidence="15">IleRS</shortName>
    </alternativeName>
</protein>
<comment type="caution">
    <text evidence="18">The sequence shown here is derived from an EMBL/GenBank/DDBJ whole genome shotgun (WGS) entry which is preliminary data.</text>
</comment>
<evidence type="ECO:0000313" key="19">
    <source>
        <dbReference type="Proteomes" id="UP000014634"/>
    </source>
</evidence>
<name>A0AA87NP28_TREMD</name>
<proteinExistence type="inferred from homology"/>
<dbReference type="InterPro" id="IPR009080">
    <property type="entry name" value="tRNAsynth_Ia_anticodon-bd"/>
</dbReference>